<organism evidence="3">
    <name type="scientific">Streptomyces sp. NBC_00180</name>
    <dbReference type="NCBI Taxonomy" id="2903632"/>
    <lineage>
        <taxon>Bacteria</taxon>
        <taxon>Bacillati</taxon>
        <taxon>Actinomycetota</taxon>
        <taxon>Actinomycetes</taxon>
        <taxon>Kitasatosporales</taxon>
        <taxon>Streptomycetaceae</taxon>
        <taxon>Streptomyces</taxon>
    </lineage>
</organism>
<dbReference type="GO" id="GO:0016491">
    <property type="term" value="F:oxidoreductase activity"/>
    <property type="evidence" value="ECO:0007669"/>
    <property type="project" value="UniProtKB-KW"/>
</dbReference>
<dbReference type="PANTHER" id="PTHR13847">
    <property type="entry name" value="SARCOSINE DEHYDROGENASE-RELATED"/>
    <property type="match status" value="1"/>
</dbReference>
<dbReference type="Gene3D" id="3.30.9.10">
    <property type="entry name" value="D-Amino Acid Oxidase, subunit A, domain 2"/>
    <property type="match status" value="1"/>
</dbReference>
<dbReference type="Pfam" id="PF01266">
    <property type="entry name" value="DAO"/>
    <property type="match status" value="1"/>
</dbReference>
<dbReference type="GO" id="GO:0005737">
    <property type="term" value="C:cytoplasm"/>
    <property type="evidence" value="ECO:0007669"/>
    <property type="project" value="TreeGrafter"/>
</dbReference>
<dbReference type="AlphaFoldDB" id="A0AAU1HR47"/>
<protein>
    <submittedName>
        <fullName evidence="3">FAD-binding oxidoreductase</fullName>
    </submittedName>
</protein>
<dbReference type="PANTHER" id="PTHR13847:SF289">
    <property type="entry name" value="GLYCINE OXIDASE"/>
    <property type="match status" value="1"/>
</dbReference>
<reference evidence="3" key="1">
    <citation type="submission" date="2022-10" db="EMBL/GenBank/DDBJ databases">
        <title>The complete genomes of actinobacterial strains from the NBC collection.</title>
        <authorList>
            <person name="Joergensen T.S."/>
            <person name="Alvarez Arevalo M."/>
            <person name="Sterndorff E.B."/>
            <person name="Faurdal D."/>
            <person name="Vuksanovic O."/>
            <person name="Mourched A.-S."/>
            <person name="Charusanti P."/>
            <person name="Shaw S."/>
            <person name="Blin K."/>
            <person name="Weber T."/>
        </authorList>
    </citation>
    <scope>NUCLEOTIDE SEQUENCE</scope>
    <source>
        <strain evidence="3">NBC 00180</strain>
    </source>
</reference>
<evidence type="ECO:0000313" key="3">
    <source>
        <dbReference type="EMBL" id="WTP85047.1"/>
    </source>
</evidence>
<dbReference type="Gene3D" id="3.50.50.60">
    <property type="entry name" value="FAD/NAD(P)-binding domain"/>
    <property type="match status" value="1"/>
</dbReference>
<proteinExistence type="predicted"/>
<dbReference type="InterPro" id="IPR006076">
    <property type="entry name" value="FAD-dep_OxRdtase"/>
</dbReference>
<evidence type="ECO:0000256" key="1">
    <source>
        <dbReference type="ARBA" id="ARBA00023002"/>
    </source>
</evidence>
<accession>A0AAU1HR47</accession>
<dbReference type="EMBL" id="CP108140">
    <property type="protein sequence ID" value="WTP85047.1"/>
    <property type="molecule type" value="Genomic_DNA"/>
</dbReference>
<dbReference type="InterPro" id="IPR036188">
    <property type="entry name" value="FAD/NAD-bd_sf"/>
</dbReference>
<gene>
    <name evidence="3" type="ORF">OG477_06650</name>
</gene>
<dbReference type="SUPFAM" id="SSF54373">
    <property type="entry name" value="FAD-linked reductases, C-terminal domain"/>
    <property type="match status" value="1"/>
</dbReference>
<evidence type="ECO:0000259" key="2">
    <source>
        <dbReference type="Pfam" id="PF01266"/>
    </source>
</evidence>
<dbReference type="SUPFAM" id="SSF51905">
    <property type="entry name" value="FAD/NAD(P)-binding domain"/>
    <property type="match status" value="1"/>
</dbReference>
<name>A0AAU1HR47_9ACTN</name>
<feature type="domain" description="FAD dependent oxidoreductase" evidence="2">
    <location>
        <begin position="23"/>
        <end position="306"/>
    </location>
</feature>
<keyword evidence="1" id="KW-0560">Oxidoreductase</keyword>
<sequence length="337" mass="35251">MPSVALLRFLAGLGLRSTARHHRSGANALAALAGDTFGLFEELVALGVDGGAGKDGFLFAYPSYEDAAHGLAGFRTLGAPVAPEGVLRSAAPAETEPALGPAARAGFLVERQWAVDPGQFVDTLAERLRRDGAELVEGARVTAVREDADRVEARTTAGTYRADAVVIAAGVLSREVCASLGVRIEMAAGKGYSFSVPAESVPKRLVHLGSAKAVLAPLGKGVRVAGTMEFDRDLDRFRQGRVQALVAAGRPYLPGADWERREQEWMGPRPMTPDGLPLTGPVPGRPRILLATGHNMLAPATGRLAAGLLTGEADPGLAARFAPSRSVRLRRGKGLSG</sequence>